<dbReference type="Proteomes" id="UP000291020">
    <property type="component" value="Unassembled WGS sequence"/>
</dbReference>
<accession>A0A452GPP8</accession>
<evidence type="ECO:0000259" key="2">
    <source>
        <dbReference type="Pfam" id="PF08457"/>
    </source>
</evidence>
<keyword evidence="4" id="KW-1185">Reference proteome</keyword>
<dbReference type="Ensembl" id="ENSGAGT00000004503.1">
    <property type="protein sequence ID" value="ENSGAGP00000003879.1"/>
    <property type="gene ID" value="ENSGAGG00000003170.1"/>
</dbReference>
<feature type="region of interest" description="Disordered" evidence="1">
    <location>
        <begin position="1173"/>
        <end position="1224"/>
    </location>
</feature>
<evidence type="ECO:0000256" key="1">
    <source>
        <dbReference type="SAM" id="MobiDB-lite"/>
    </source>
</evidence>
<name>A0A452GPP8_9SAUR</name>
<protein>
    <recommendedName>
        <fullName evidence="2">Sfi1 spindle body domain-containing protein</fullName>
    </recommendedName>
</protein>
<dbReference type="Pfam" id="PF08457">
    <property type="entry name" value="Sfi1"/>
    <property type="match status" value="1"/>
</dbReference>
<reference evidence="3" key="2">
    <citation type="submission" date="2025-08" db="UniProtKB">
        <authorList>
            <consortium name="Ensembl"/>
        </authorList>
    </citation>
    <scope>IDENTIFICATION</scope>
</reference>
<dbReference type="STRING" id="38772.ENSGAGP00000003879"/>
<organism evidence="3 4">
    <name type="scientific">Gopherus agassizii</name>
    <name type="common">Agassiz's desert tortoise</name>
    <dbReference type="NCBI Taxonomy" id="38772"/>
    <lineage>
        <taxon>Eukaryota</taxon>
        <taxon>Metazoa</taxon>
        <taxon>Chordata</taxon>
        <taxon>Craniata</taxon>
        <taxon>Vertebrata</taxon>
        <taxon>Euteleostomi</taxon>
        <taxon>Archelosauria</taxon>
        <taxon>Testudinata</taxon>
        <taxon>Testudines</taxon>
        <taxon>Cryptodira</taxon>
        <taxon>Durocryptodira</taxon>
        <taxon>Testudinoidea</taxon>
        <taxon>Testudinidae</taxon>
        <taxon>Gopherus</taxon>
    </lineage>
</organism>
<reference evidence="4" key="1">
    <citation type="journal article" date="2017" name="PLoS ONE">
        <title>The Agassiz's desert tortoise genome provides a resource for the conservation of a threatened species.</title>
        <authorList>
            <person name="Tollis M."/>
            <person name="DeNardo D.F."/>
            <person name="Cornelius J.A."/>
            <person name="Dolby G.A."/>
            <person name="Edwards T."/>
            <person name="Henen B.T."/>
            <person name="Karl A.E."/>
            <person name="Murphy R.W."/>
            <person name="Kusumi K."/>
        </authorList>
    </citation>
    <scope>NUCLEOTIDE SEQUENCE [LARGE SCALE GENOMIC DNA]</scope>
</reference>
<reference evidence="3" key="3">
    <citation type="submission" date="2025-09" db="UniProtKB">
        <authorList>
            <consortium name="Ensembl"/>
        </authorList>
    </citation>
    <scope>IDENTIFICATION</scope>
</reference>
<dbReference type="PANTHER" id="PTHR22028">
    <property type="entry name" value="SFI1 SPINDLE BODY DOMAIN-CONTAINING PROTEIN-RELATED"/>
    <property type="match status" value="1"/>
</dbReference>
<dbReference type="GO" id="GO:0019902">
    <property type="term" value="F:phosphatase binding"/>
    <property type="evidence" value="ECO:0007669"/>
    <property type="project" value="TreeGrafter"/>
</dbReference>
<dbReference type="PANTHER" id="PTHR22028:SF4">
    <property type="entry name" value="PROTEIN SFI1 HOMOLOG"/>
    <property type="match status" value="1"/>
</dbReference>
<dbReference type="InterPro" id="IPR013665">
    <property type="entry name" value="Sfi1_dom"/>
</dbReference>
<evidence type="ECO:0000313" key="4">
    <source>
        <dbReference type="Proteomes" id="UP000291020"/>
    </source>
</evidence>
<sequence length="1323" mass="157994">MRFQCRKSSGFDYRGPKIGGKMEKKSRGSLRSFKTDAAQKLHTPKVHGFGRSVTPWLGGNQRWNGSHLVPYRVTYTWNRGGRLKELRIRHLARKFLYLWVKKTFGQVLPSKARCHYNRKILQKTFGEWKEEWWIVCREWKLSVRADCHYRYFLYNLMFQAWKTFICQQREKRSKYHVAEAHAEKQKLRWTWQHWLLYTDVRRTKHRMRSEALVFRETSSLRVSWRVWTRRLCQKRTGREMNTLALQHWAQSLQFRAWLQWMELYLHIQHDKQKEAWAVNHHQHWELRRCMKAWLRHLQLQREKKHQDKLAQQHHQVSVLQHCFCGWRRAWEHRRSMQIHQECIGELAARITLRRVFTHWKHYVILCMEETWKHKLAEKHHRHHLLRFGFNALRKNIINARLQQMRRNLAHRQYQVMLLQSFWNRWKYRLEQEEEEHQRSLTLAAQNHYRVTLLHKSVRLWLRNAKWRRHRQTQYAKADSHYGRVILPVTFQAWKRFKNYQRWWREMKETASCFHRELLMRQVFDTWWLSACQHRENRTRERMAILHSKQQVLVHFWCSWRRRTVVCLEERERTALAHDHYCHLLLQKTFHFWKKNIQEIRSERIKKVKALRFHYSTCLKWSWSKWRKYVGHRSKKWKTLVRADMYYQHSLLARVLAAWKSYQQNIQCILRQVDEKDEERNRALLRQMLSIWRENTVALVGEAKKAVQAELHYRRSTLSKVLLQWRDTTCLRVHCRQQEAAALRQARRCLDMVHLRATFLHWKEFTTRSLVLRVQLDTAAQHHQRQLLQECLAKWKQYHLQCIGKMLLQRRGDQLMTQRLCSTCFSCWKRQLAQKQWERQETVRALWHWSLSLQGKVFDAWLGFALERQRKKSRIEKAVAVYRAALLKEGVTQILTYMAGMKQLRGQLQAQHQLKAAYSLHQTVYRCAMLWKRKALCRNLDKPHSSLPSLKKRVTFKMPMPDANPGAGGDAAKVVTPCSMLQPMKSDNLPFLLAAEDLVLSELNAVRQARLQPRRPDFLLQSLEREGLLGIPFNELEGPEVPLPQTSMNKHPAQAGASLASTHTERSSCNQLFQMGSTSYSSCSLTVPTPLTCVPSWTHGTCHPAQTSPKPVLLPPSSFMSRLRCESEKNKGQPLKGHLETLLQDPQQATVGKERKQPNSQAHLLQPEVATGKENRAKTAVKHTSGIGLSGSSYYNRGSTSHDSNENPQAWHSAESQRRQGYSMERTELQKQLEAELQHIQQQMQHYHDSKQELKSCRRQARILHKWLEMSTGAVEQDVAQQIQEELDQLEVQIKALTKVLLEGRHCLQSYITRVEDIRTALDM</sequence>
<evidence type="ECO:0000313" key="3">
    <source>
        <dbReference type="Ensembl" id="ENSGAGP00000003879.1"/>
    </source>
</evidence>
<feature type="domain" description="Sfi1 spindle body" evidence="2">
    <location>
        <begin position="498"/>
        <end position="768"/>
    </location>
</feature>
<feature type="compositionally biased region" description="Polar residues" evidence="1">
    <location>
        <begin position="1189"/>
        <end position="1209"/>
    </location>
</feature>
<proteinExistence type="predicted"/>
<dbReference type="InterPro" id="IPR052270">
    <property type="entry name" value="CACF_protein"/>
</dbReference>